<dbReference type="PROSITE" id="PS00061">
    <property type="entry name" value="ADH_SHORT"/>
    <property type="match status" value="1"/>
</dbReference>
<dbReference type="InterPro" id="IPR036291">
    <property type="entry name" value="NAD(P)-bd_dom_sf"/>
</dbReference>
<organism evidence="5">
    <name type="scientific">Diabrotica virgifera virgifera</name>
    <name type="common">western corn rootworm</name>
    <dbReference type="NCBI Taxonomy" id="50390"/>
    <lineage>
        <taxon>Eukaryota</taxon>
        <taxon>Metazoa</taxon>
        <taxon>Ecdysozoa</taxon>
        <taxon>Arthropoda</taxon>
        <taxon>Hexapoda</taxon>
        <taxon>Insecta</taxon>
        <taxon>Pterygota</taxon>
        <taxon>Neoptera</taxon>
        <taxon>Endopterygota</taxon>
        <taxon>Coleoptera</taxon>
        <taxon>Polyphaga</taxon>
        <taxon>Cucujiformia</taxon>
        <taxon>Chrysomeloidea</taxon>
        <taxon>Chrysomelidae</taxon>
        <taxon>Galerucinae</taxon>
        <taxon>Diabroticina</taxon>
        <taxon>Diabroticites</taxon>
        <taxon>Diabrotica</taxon>
    </lineage>
</organism>
<dbReference type="InterPro" id="IPR002347">
    <property type="entry name" value="SDR_fam"/>
</dbReference>
<evidence type="ECO:0000256" key="2">
    <source>
        <dbReference type="ARBA" id="ARBA00023002"/>
    </source>
</evidence>
<dbReference type="PRINTS" id="PR00081">
    <property type="entry name" value="GDHRDH"/>
</dbReference>
<dbReference type="Gene3D" id="3.40.50.720">
    <property type="entry name" value="NAD(P)-binding Rossmann-like Domain"/>
    <property type="match status" value="1"/>
</dbReference>
<dbReference type="AlphaFoldDB" id="A0A6P7F3L8"/>
<accession>A0A6P7F3L8</accession>
<dbReference type="RefSeq" id="XP_028128100.1">
    <property type="nucleotide sequence ID" value="XM_028272299.1"/>
</dbReference>
<evidence type="ECO:0000256" key="4">
    <source>
        <dbReference type="SAM" id="Coils"/>
    </source>
</evidence>
<dbReference type="Pfam" id="PF00106">
    <property type="entry name" value="adh_short"/>
    <property type="match status" value="1"/>
</dbReference>
<evidence type="ECO:0000313" key="5">
    <source>
        <dbReference type="RefSeq" id="XP_028128100.1"/>
    </source>
</evidence>
<protein>
    <submittedName>
        <fullName evidence="5">Farnesol dehydrogenase-like</fullName>
    </submittedName>
</protein>
<keyword evidence="2" id="KW-0560">Oxidoreductase</keyword>
<comment type="similarity">
    <text evidence="1 3">Belongs to the short-chain dehydrogenases/reductases (SDR) family.</text>
</comment>
<dbReference type="PRINTS" id="PR00080">
    <property type="entry name" value="SDRFAMILY"/>
</dbReference>
<gene>
    <name evidence="5" type="primary">LOC114324442</name>
</gene>
<reference evidence="5" key="1">
    <citation type="submission" date="2025-08" db="UniProtKB">
        <authorList>
            <consortium name="RefSeq"/>
        </authorList>
    </citation>
    <scope>IDENTIFICATION</scope>
    <source>
        <tissue evidence="5">Whole insect</tissue>
    </source>
</reference>
<dbReference type="OrthoDB" id="1933717at2759"/>
<dbReference type="PANTHER" id="PTHR43115">
    <property type="entry name" value="DEHYDROGENASE/REDUCTASE SDR FAMILY MEMBER 11"/>
    <property type="match status" value="1"/>
</dbReference>
<dbReference type="GO" id="GO:0016616">
    <property type="term" value="F:oxidoreductase activity, acting on the CH-OH group of donors, NAD or NADP as acceptor"/>
    <property type="evidence" value="ECO:0007669"/>
    <property type="project" value="UniProtKB-ARBA"/>
</dbReference>
<evidence type="ECO:0000256" key="3">
    <source>
        <dbReference type="RuleBase" id="RU000363"/>
    </source>
</evidence>
<dbReference type="SUPFAM" id="SSF51735">
    <property type="entry name" value="NAD(P)-binding Rossmann-fold domains"/>
    <property type="match status" value="1"/>
</dbReference>
<proteinExistence type="inferred from homology"/>
<dbReference type="InterPro" id="IPR020904">
    <property type="entry name" value="Sc_DH/Rdtase_CS"/>
</dbReference>
<dbReference type="FunFam" id="3.40.50.720:FF:000047">
    <property type="entry name" value="NADP-dependent L-serine/L-allo-threonine dehydrogenase"/>
    <property type="match status" value="1"/>
</dbReference>
<dbReference type="KEGG" id="dvv:114324442"/>
<dbReference type="InParanoid" id="A0A6P7F3L8"/>
<name>A0A6P7F3L8_DIAVI</name>
<sequence length="301" mass="32714">MLYLPAKIRSYNRETAIWSLVVINCNISSTRGIVLLVDQAQGQAETAFKMERWSGQIAVVTGASAGIGAAIAEKLVEHGLKVVGIARRKERIEELADKLKDKQGSLHAVKADVMQQEEIIEAFDWINKNVGPISILINNAGVGRRTTIIDGDIEEWKKVLDTNFLGTAIASREAIKSMQANKIDGHIVNINSTAGHQVPSLPYNNVYPATKFAVTALSETLRKDLITLGSKIKVTSVSPGCTMTEIFEANGYTDDEQCRELLKVVPSLKSEDVANAVVYVLGTPPGVQVTELTVKPLGEFV</sequence>
<evidence type="ECO:0000256" key="1">
    <source>
        <dbReference type="ARBA" id="ARBA00006484"/>
    </source>
</evidence>
<feature type="coiled-coil region" evidence="4">
    <location>
        <begin position="82"/>
        <end position="112"/>
    </location>
</feature>
<dbReference type="PANTHER" id="PTHR43115:SF4">
    <property type="entry name" value="DEHYDROGENASE_REDUCTASE SDR FAMILY MEMBER 11"/>
    <property type="match status" value="1"/>
</dbReference>
<keyword evidence="4" id="KW-0175">Coiled coil</keyword>